<feature type="transmembrane region" description="Helical" evidence="5">
    <location>
        <begin position="143"/>
        <end position="161"/>
    </location>
</feature>
<protein>
    <submittedName>
        <fullName evidence="6">Bile acid:sodium symporter family protein</fullName>
    </submittedName>
</protein>
<dbReference type="InterPro" id="IPR004710">
    <property type="entry name" value="Bilac:Na_transpt"/>
</dbReference>
<dbReference type="KEGG" id="saes:HBH39_11310"/>
<dbReference type="GO" id="GO:0016020">
    <property type="term" value="C:membrane"/>
    <property type="evidence" value="ECO:0007669"/>
    <property type="project" value="UniProtKB-SubCell"/>
</dbReference>
<feature type="transmembrane region" description="Helical" evidence="5">
    <location>
        <begin position="12"/>
        <end position="30"/>
    </location>
</feature>
<feature type="transmembrane region" description="Helical" evidence="5">
    <location>
        <begin position="197"/>
        <end position="217"/>
    </location>
</feature>
<feature type="transmembrane region" description="Helical" evidence="5">
    <location>
        <begin position="173"/>
        <end position="191"/>
    </location>
</feature>
<dbReference type="Proteomes" id="UP000502608">
    <property type="component" value="Chromosome"/>
</dbReference>
<feature type="transmembrane region" description="Helical" evidence="5">
    <location>
        <begin position="238"/>
        <end position="258"/>
    </location>
</feature>
<evidence type="ECO:0000256" key="3">
    <source>
        <dbReference type="ARBA" id="ARBA00022989"/>
    </source>
</evidence>
<evidence type="ECO:0000256" key="5">
    <source>
        <dbReference type="SAM" id="Phobius"/>
    </source>
</evidence>
<evidence type="ECO:0000256" key="1">
    <source>
        <dbReference type="ARBA" id="ARBA00004141"/>
    </source>
</evidence>
<keyword evidence="3 5" id="KW-1133">Transmembrane helix</keyword>
<proteinExistence type="predicted"/>
<name>A0A6G9QLQ0_9GAMM</name>
<dbReference type="PANTHER" id="PTHR10361">
    <property type="entry name" value="SODIUM-BILE ACID COTRANSPORTER"/>
    <property type="match status" value="1"/>
</dbReference>
<dbReference type="EMBL" id="CP050313">
    <property type="protein sequence ID" value="QIR14995.1"/>
    <property type="molecule type" value="Genomic_DNA"/>
</dbReference>
<comment type="subcellular location">
    <subcellularLocation>
        <location evidence="1">Membrane</location>
        <topology evidence="1">Multi-pass membrane protein</topology>
    </subcellularLocation>
</comment>
<dbReference type="RefSeq" id="WP_167678321.1">
    <property type="nucleotide sequence ID" value="NZ_CP050313.1"/>
</dbReference>
<organism evidence="6 7">
    <name type="scientific">Shewanella aestuarii</name>
    <dbReference type="NCBI Taxonomy" id="1028752"/>
    <lineage>
        <taxon>Bacteria</taxon>
        <taxon>Pseudomonadati</taxon>
        <taxon>Pseudomonadota</taxon>
        <taxon>Gammaproteobacteria</taxon>
        <taxon>Alteromonadales</taxon>
        <taxon>Shewanellaceae</taxon>
        <taxon>Shewanella</taxon>
    </lineage>
</organism>
<feature type="transmembrane region" description="Helical" evidence="5">
    <location>
        <begin position="100"/>
        <end position="123"/>
    </location>
</feature>
<dbReference type="Pfam" id="PF01758">
    <property type="entry name" value="SBF"/>
    <property type="match status" value="1"/>
</dbReference>
<reference evidence="6 7" key="1">
    <citation type="submission" date="2020-03" db="EMBL/GenBank/DDBJ databases">
        <title>Complete genome sequence of Shewanella sp.</title>
        <authorList>
            <person name="Kim Y.-S."/>
            <person name="Kim S.-J."/>
            <person name="Jung H.-K."/>
            <person name="Kim K.-H."/>
        </authorList>
    </citation>
    <scope>NUCLEOTIDE SEQUENCE [LARGE SCALE GENOMIC DNA]</scope>
    <source>
        <strain evidence="6 7">PN3F2</strain>
    </source>
</reference>
<feature type="transmembrane region" description="Helical" evidence="5">
    <location>
        <begin position="264"/>
        <end position="289"/>
    </location>
</feature>
<evidence type="ECO:0000256" key="2">
    <source>
        <dbReference type="ARBA" id="ARBA00022692"/>
    </source>
</evidence>
<feature type="transmembrane region" description="Helical" evidence="5">
    <location>
        <begin position="42"/>
        <end position="65"/>
    </location>
</feature>
<dbReference type="InterPro" id="IPR002657">
    <property type="entry name" value="BilAc:Na_symport/Acr3"/>
</dbReference>
<evidence type="ECO:0000256" key="4">
    <source>
        <dbReference type="ARBA" id="ARBA00023136"/>
    </source>
</evidence>
<keyword evidence="2 5" id="KW-0812">Transmembrane</keyword>
<dbReference type="AlphaFoldDB" id="A0A6G9QLQ0"/>
<accession>A0A6G9QLQ0</accession>
<feature type="transmembrane region" description="Helical" evidence="5">
    <location>
        <begin position="71"/>
        <end position="93"/>
    </location>
</feature>
<dbReference type="Gene3D" id="1.20.1530.20">
    <property type="match status" value="1"/>
</dbReference>
<keyword evidence="7" id="KW-1185">Reference proteome</keyword>
<evidence type="ECO:0000313" key="6">
    <source>
        <dbReference type="EMBL" id="QIR14995.1"/>
    </source>
</evidence>
<sequence>MAELYLKYEFWIAAFQLTLAMFGMGATLTPKDFRDVLTEPRAFSIGTIIQLLVVPLIAFIFIKALNLHSGLAVGIALIAAVPGGTVSNVFTYFARGNSALSISLTSITTVLCLLLTPLILSLLISKFLPADFTMPHAKMIKDIALTLLVPLILGMVFLRFFPTIASSISKWCIRGSLIGIVLIVIGSYINGRLNMSAFGYQNMAYILLFLIALVFINQKLPKLLGLSYADATAIEFEVVFRNINLGILLNASIFPAAVAETAQLGNIVLLSLLLFGFAEMFIAAPLIWLKRRNKN</sequence>
<evidence type="ECO:0000313" key="7">
    <source>
        <dbReference type="Proteomes" id="UP000502608"/>
    </source>
</evidence>
<gene>
    <name evidence="6" type="ORF">HBH39_11310</name>
</gene>
<keyword evidence="4 5" id="KW-0472">Membrane</keyword>
<dbReference type="InterPro" id="IPR038770">
    <property type="entry name" value="Na+/solute_symporter_sf"/>
</dbReference>
<dbReference type="PANTHER" id="PTHR10361:SF28">
    <property type="entry name" value="P3 PROTEIN-RELATED"/>
    <property type="match status" value="1"/>
</dbReference>